<name>A0AAQ3NPW0_VIGMU</name>
<organism evidence="2 3">
    <name type="scientific">Vigna mungo</name>
    <name type="common">Black gram</name>
    <name type="synonym">Phaseolus mungo</name>
    <dbReference type="NCBI Taxonomy" id="3915"/>
    <lineage>
        <taxon>Eukaryota</taxon>
        <taxon>Viridiplantae</taxon>
        <taxon>Streptophyta</taxon>
        <taxon>Embryophyta</taxon>
        <taxon>Tracheophyta</taxon>
        <taxon>Spermatophyta</taxon>
        <taxon>Magnoliopsida</taxon>
        <taxon>eudicotyledons</taxon>
        <taxon>Gunneridae</taxon>
        <taxon>Pentapetalae</taxon>
        <taxon>rosids</taxon>
        <taxon>fabids</taxon>
        <taxon>Fabales</taxon>
        <taxon>Fabaceae</taxon>
        <taxon>Papilionoideae</taxon>
        <taxon>50 kb inversion clade</taxon>
        <taxon>NPAAA clade</taxon>
        <taxon>indigoferoid/millettioid clade</taxon>
        <taxon>Phaseoleae</taxon>
        <taxon>Vigna</taxon>
    </lineage>
</organism>
<evidence type="ECO:0000313" key="3">
    <source>
        <dbReference type="Proteomes" id="UP001374535"/>
    </source>
</evidence>
<protein>
    <submittedName>
        <fullName evidence="2">Uncharacterized protein</fullName>
    </submittedName>
</protein>
<accession>A0AAQ3NPW0</accession>
<dbReference type="Proteomes" id="UP001374535">
    <property type="component" value="Chromosome 4"/>
</dbReference>
<keyword evidence="3" id="KW-1185">Reference proteome</keyword>
<feature type="region of interest" description="Disordered" evidence="1">
    <location>
        <begin position="176"/>
        <end position="210"/>
    </location>
</feature>
<gene>
    <name evidence="2" type="ORF">V8G54_011572</name>
</gene>
<evidence type="ECO:0000313" key="2">
    <source>
        <dbReference type="EMBL" id="WVZ14006.1"/>
    </source>
</evidence>
<proteinExistence type="predicted"/>
<dbReference type="AlphaFoldDB" id="A0AAQ3NPW0"/>
<sequence length="238" mass="28626">MQLDSVFSITTNRNEKMKRWHYSLARISDVTATLMKGHNDLHLQAMFLGHFHQFHVPAPIILSRLLSLHQPPPHVHHHPLHSGALQRRHRRVHRLPPIHRVPRRHAVQWHHHENRHATPLSLLPSQVVLLLFRHLRRERLTRRRQIRPARTRRRRQSLHAVRLHCLALHTHRRRLQHQRRRRVAGVEGRVHRRRRSGQAPDLVSHAQRHSPKNSRIKILDNFSIDDWIEILLDFMIYN</sequence>
<evidence type="ECO:0000256" key="1">
    <source>
        <dbReference type="SAM" id="MobiDB-lite"/>
    </source>
</evidence>
<dbReference type="EMBL" id="CP144697">
    <property type="protein sequence ID" value="WVZ14006.1"/>
    <property type="molecule type" value="Genomic_DNA"/>
</dbReference>
<reference evidence="2 3" key="1">
    <citation type="journal article" date="2023" name="Life. Sci Alliance">
        <title>Evolutionary insights into 3D genome organization and epigenetic landscape of Vigna mungo.</title>
        <authorList>
            <person name="Junaid A."/>
            <person name="Singh B."/>
            <person name="Bhatia S."/>
        </authorList>
    </citation>
    <scope>NUCLEOTIDE SEQUENCE [LARGE SCALE GENOMIC DNA]</scope>
    <source>
        <strain evidence="2">Urdbean</strain>
    </source>
</reference>